<protein>
    <submittedName>
        <fullName evidence="1">Uncharacterized protein</fullName>
    </submittedName>
</protein>
<organism evidence="1">
    <name type="scientific">Acidithiobacillus ferrivorans</name>
    <dbReference type="NCBI Taxonomy" id="160808"/>
    <lineage>
        <taxon>Bacteria</taxon>
        <taxon>Pseudomonadati</taxon>
        <taxon>Pseudomonadota</taxon>
        <taxon>Acidithiobacillia</taxon>
        <taxon>Acidithiobacillales</taxon>
        <taxon>Acidithiobacillaceae</taxon>
        <taxon>Acidithiobacillus</taxon>
    </lineage>
</organism>
<accession>A0A060URM8</accession>
<evidence type="ECO:0000313" key="2">
    <source>
        <dbReference type="EMBL" id="SMH64996.1"/>
    </source>
</evidence>
<reference evidence="1" key="2">
    <citation type="submission" date="2014-07" db="EMBL/GenBank/DDBJ databases">
        <title>Initial genome analysis of the psychrotolerant acidophile Acidithiobacillus ferrivorans CF27: insights into iron and sulfur oxidation pathways and into biofilm formation.</title>
        <authorList>
            <person name="Talla E."/>
            <person name="Hedrich S."/>
            <person name="Mangenot S."/>
            <person name="Ji B."/>
            <person name="Johnson D.B."/>
            <person name="Barbe V."/>
            <person name="Bonnefoy V."/>
        </authorList>
    </citation>
    <scope>NUCLEOTIDE SEQUENCE [LARGE SCALE GENOMIC DNA]</scope>
    <source>
        <strain evidence="1">CF27</strain>
    </source>
</reference>
<keyword evidence="3" id="KW-1185">Reference proteome</keyword>
<dbReference type="Proteomes" id="UP000193925">
    <property type="component" value="Chromosome AFERRI"/>
</dbReference>
<name>A0A060URM8_9PROT</name>
<reference evidence="1" key="1">
    <citation type="submission" date="2014-03" db="EMBL/GenBank/DDBJ databases">
        <authorList>
            <person name="Genoscope - CEA"/>
        </authorList>
    </citation>
    <scope>NUCLEOTIDE SEQUENCE [LARGE SCALE GENOMIC DNA]</scope>
    <source>
        <strain evidence="1">CF27</strain>
    </source>
</reference>
<dbReference type="EMBL" id="CCCS020000045">
    <property type="protein sequence ID" value="CDQ11060.1"/>
    <property type="molecule type" value="Genomic_DNA"/>
</dbReference>
<gene>
    <name evidence="2" type="ORF">AFERRI_11030</name>
    <name evidence="1" type="ORF">AFERRI_50025</name>
</gene>
<reference evidence="2 3" key="3">
    <citation type="submission" date="2017-03" db="EMBL/GenBank/DDBJ databases">
        <authorList>
            <person name="Regsiter A."/>
            <person name="William W."/>
        </authorList>
    </citation>
    <scope>NUCLEOTIDE SEQUENCE [LARGE SCALE GENOMIC DNA]</scope>
    <source>
        <strain evidence="2">PRJEB5721</strain>
    </source>
</reference>
<dbReference type="EMBL" id="LT841305">
    <property type="protein sequence ID" value="SMH64996.1"/>
    <property type="molecule type" value="Genomic_DNA"/>
</dbReference>
<evidence type="ECO:0000313" key="3">
    <source>
        <dbReference type="Proteomes" id="UP000193925"/>
    </source>
</evidence>
<dbReference type="AlphaFoldDB" id="A0A060URM8"/>
<proteinExistence type="predicted"/>
<evidence type="ECO:0000313" key="1">
    <source>
        <dbReference type="EMBL" id="CDQ11060.1"/>
    </source>
</evidence>
<sequence length="74" mass="8446">MPPSRAPCLPALLWRTPPDVRCPDNLAEEPRERAVLHFTAVERYAARYNALHHRQLELSVFNPAHQDIFGVICA</sequence>